<evidence type="ECO:0000313" key="4">
    <source>
        <dbReference type="Proteomes" id="UP000289738"/>
    </source>
</evidence>
<comment type="caution">
    <text evidence="3">The sequence shown here is derived from an EMBL/GenBank/DDBJ whole genome shotgun (WGS) entry which is preliminary data.</text>
</comment>
<dbReference type="EMBL" id="SDMP01000010">
    <property type="protein sequence ID" value="RYR33394.1"/>
    <property type="molecule type" value="Genomic_DNA"/>
</dbReference>
<dbReference type="InterPro" id="IPR007527">
    <property type="entry name" value="Znf_SWIM"/>
</dbReference>
<keyword evidence="1" id="KW-0479">Metal-binding</keyword>
<feature type="domain" description="SWIM-type" evidence="2">
    <location>
        <begin position="156"/>
        <end position="188"/>
    </location>
</feature>
<proteinExistence type="predicted"/>
<gene>
    <name evidence="3" type="ORF">Ahy_A10g047982</name>
</gene>
<accession>A0A445B3Y0</accession>
<evidence type="ECO:0000313" key="3">
    <source>
        <dbReference type="EMBL" id="RYR33394.1"/>
    </source>
</evidence>
<reference evidence="3 4" key="1">
    <citation type="submission" date="2019-01" db="EMBL/GenBank/DDBJ databases">
        <title>Sequencing of cultivated peanut Arachis hypogaea provides insights into genome evolution and oil improvement.</title>
        <authorList>
            <person name="Chen X."/>
        </authorList>
    </citation>
    <scope>NUCLEOTIDE SEQUENCE [LARGE SCALE GENOMIC DNA]</scope>
    <source>
        <strain evidence="4">cv. Fuhuasheng</strain>
        <tissue evidence="3">Leaves</tissue>
    </source>
</reference>
<keyword evidence="4" id="KW-1185">Reference proteome</keyword>
<sequence length="204" mass="24024">MEADVAKVANALANHRLFEKLSFMCALNSDAMHASKFPKYINAKPPIVIDDKFVVKMKFSSRKTVIATVKYYAIRRDVNYRIYESKPQIFYTKINELFTRKRTKTKALINVGHVFSELVTSKLHANQLTVGNIQVNCFDRQNEVFEVREMPSNLEFVVNLHQRRCDCDEFQMDQMSCRHVFVCCANQRLDWHVYIQDVYRMDHI</sequence>
<dbReference type="PROSITE" id="PS50966">
    <property type="entry name" value="ZF_SWIM"/>
    <property type="match status" value="1"/>
</dbReference>
<keyword evidence="1" id="KW-0863">Zinc-finger</keyword>
<dbReference type="AlphaFoldDB" id="A0A445B3Y0"/>
<name>A0A445B3Y0_ARAHY</name>
<organism evidence="3 4">
    <name type="scientific">Arachis hypogaea</name>
    <name type="common">Peanut</name>
    <dbReference type="NCBI Taxonomy" id="3818"/>
    <lineage>
        <taxon>Eukaryota</taxon>
        <taxon>Viridiplantae</taxon>
        <taxon>Streptophyta</taxon>
        <taxon>Embryophyta</taxon>
        <taxon>Tracheophyta</taxon>
        <taxon>Spermatophyta</taxon>
        <taxon>Magnoliopsida</taxon>
        <taxon>eudicotyledons</taxon>
        <taxon>Gunneridae</taxon>
        <taxon>Pentapetalae</taxon>
        <taxon>rosids</taxon>
        <taxon>fabids</taxon>
        <taxon>Fabales</taxon>
        <taxon>Fabaceae</taxon>
        <taxon>Papilionoideae</taxon>
        <taxon>50 kb inversion clade</taxon>
        <taxon>dalbergioids sensu lato</taxon>
        <taxon>Dalbergieae</taxon>
        <taxon>Pterocarpus clade</taxon>
        <taxon>Arachis</taxon>
    </lineage>
</organism>
<evidence type="ECO:0000259" key="2">
    <source>
        <dbReference type="PROSITE" id="PS50966"/>
    </source>
</evidence>
<dbReference type="GO" id="GO:0008270">
    <property type="term" value="F:zinc ion binding"/>
    <property type="evidence" value="ECO:0007669"/>
    <property type="project" value="UniProtKB-KW"/>
</dbReference>
<evidence type="ECO:0000256" key="1">
    <source>
        <dbReference type="PROSITE-ProRule" id="PRU00325"/>
    </source>
</evidence>
<dbReference type="Proteomes" id="UP000289738">
    <property type="component" value="Chromosome A10"/>
</dbReference>
<protein>
    <recommendedName>
        <fullName evidence="2">SWIM-type domain-containing protein</fullName>
    </recommendedName>
</protein>
<keyword evidence="1" id="KW-0862">Zinc</keyword>